<accession>A0AAV9IMC7</accession>
<keyword evidence="3" id="KW-1185">Reference proteome</keyword>
<dbReference type="AlphaFoldDB" id="A0AAV9IMC7"/>
<keyword evidence="1" id="KW-0732">Signal</keyword>
<evidence type="ECO:0000256" key="1">
    <source>
        <dbReference type="SAM" id="SignalP"/>
    </source>
</evidence>
<reference evidence="2 3" key="1">
    <citation type="submission" date="2022-07" db="EMBL/GenBank/DDBJ databases">
        <title>Genome-wide signatures of adaptation to extreme environments.</title>
        <authorList>
            <person name="Cho C.H."/>
            <person name="Yoon H.S."/>
        </authorList>
    </citation>
    <scope>NUCLEOTIDE SEQUENCE [LARGE SCALE GENOMIC DNA]</scope>
    <source>
        <strain evidence="2 3">108.79 E11</strain>
    </source>
</reference>
<feature type="signal peptide" evidence="1">
    <location>
        <begin position="1"/>
        <end position="25"/>
    </location>
</feature>
<evidence type="ECO:0000313" key="3">
    <source>
        <dbReference type="Proteomes" id="UP001300502"/>
    </source>
</evidence>
<organism evidence="2 3">
    <name type="scientific">Galdieria yellowstonensis</name>
    <dbReference type="NCBI Taxonomy" id="3028027"/>
    <lineage>
        <taxon>Eukaryota</taxon>
        <taxon>Rhodophyta</taxon>
        <taxon>Bangiophyceae</taxon>
        <taxon>Galdieriales</taxon>
        <taxon>Galdieriaceae</taxon>
        <taxon>Galdieria</taxon>
    </lineage>
</organism>
<name>A0AAV9IMC7_9RHOD</name>
<dbReference type="Proteomes" id="UP001300502">
    <property type="component" value="Unassembled WGS sequence"/>
</dbReference>
<proteinExistence type="predicted"/>
<sequence>MAFTHKYTAAVLVLILACWSRCVVSVPTLPTNMIPQGEADQDPTIPILDIPTLPSDPKPIHQNGLSKDDRMKKLDEKLGHVLQNYHEHPPTKRKAHVVAETDFSQTWSFLNHSIAASSFAIQRNSYCSSPSTEWYSESGLLYSIINKAIRTVLYDFDIPSTFVQDTEKFLDWIVNQFLHMCNVPSSFCLATNGDGSFALQGISTNGYSECFYVSDLQLVICPAVSWTWDTWYQDVECAYENQFCVGYIDLGVRVFDLEWRSGGMVQAHIGESATTAAEGSVLVKNFCANVFYE</sequence>
<evidence type="ECO:0000313" key="2">
    <source>
        <dbReference type="EMBL" id="KAK4528633.1"/>
    </source>
</evidence>
<gene>
    <name evidence="2" type="ORF">GAYE_SCF62G6578</name>
</gene>
<protein>
    <submittedName>
        <fullName evidence="2">Uncharacterized protein</fullName>
    </submittedName>
</protein>
<dbReference type="PROSITE" id="PS51257">
    <property type="entry name" value="PROKAR_LIPOPROTEIN"/>
    <property type="match status" value="1"/>
</dbReference>
<dbReference type="EMBL" id="JANCYU010000067">
    <property type="protein sequence ID" value="KAK4528633.1"/>
    <property type="molecule type" value="Genomic_DNA"/>
</dbReference>
<comment type="caution">
    <text evidence="2">The sequence shown here is derived from an EMBL/GenBank/DDBJ whole genome shotgun (WGS) entry which is preliminary data.</text>
</comment>
<feature type="chain" id="PRO_5043530087" evidence="1">
    <location>
        <begin position="26"/>
        <end position="293"/>
    </location>
</feature>